<evidence type="ECO:0000259" key="2">
    <source>
        <dbReference type="Pfam" id="PF00963"/>
    </source>
</evidence>
<dbReference type="Pfam" id="PF00963">
    <property type="entry name" value="Cohesin"/>
    <property type="match status" value="1"/>
</dbReference>
<evidence type="ECO:0000313" key="3">
    <source>
        <dbReference type="EMBL" id="MFB5763606.1"/>
    </source>
</evidence>
<dbReference type="Proteomes" id="UP001580430">
    <property type="component" value="Unassembled WGS sequence"/>
</dbReference>
<keyword evidence="4" id="KW-1185">Reference proteome</keyword>
<organism evidence="3 4">
    <name type="scientific">Paenibacillus medicaginis</name>
    <dbReference type="NCBI Taxonomy" id="1470560"/>
    <lineage>
        <taxon>Bacteria</taxon>
        <taxon>Bacillati</taxon>
        <taxon>Bacillota</taxon>
        <taxon>Bacilli</taxon>
        <taxon>Bacillales</taxon>
        <taxon>Paenibacillaceae</taxon>
        <taxon>Paenibacillus</taxon>
    </lineage>
</organism>
<protein>
    <submittedName>
        <fullName evidence="3">Cohesin domain-containing protein</fullName>
    </submittedName>
</protein>
<feature type="domain" description="Cohesin" evidence="2">
    <location>
        <begin position="43"/>
        <end position="98"/>
    </location>
</feature>
<feature type="chain" id="PRO_5045847785" evidence="1">
    <location>
        <begin position="36"/>
        <end position="131"/>
    </location>
</feature>
<name>A0ABV5C803_9BACL</name>
<dbReference type="EMBL" id="JBHIRY010000040">
    <property type="protein sequence ID" value="MFB5763606.1"/>
    <property type="molecule type" value="Genomic_DNA"/>
</dbReference>
<feature type="signal peptide" evidence="1">
    <location>
        <begin position="1"/>
        <end position="35"/>
    </location>
</feature>
<gene>
    <name evidence="3" type="ORF">ACE5LO_24825</name>
</gene>
<accession>A0ABV5C803</accession>
<dbReference type="Gene3D" id="2.60.40.680">
    <property type="match status" value="1"/>
</dbReference>
<dbReference type="InterPro" id="IPR002102">
    <property type="entry name" value="Cohesin_dom"/>
</dbReference>
<keyword evidence="1" id="KW-0732">Signal</keyword>
<comment type="caution">
    <text evidence="3">The sequence shown here is derived from an EMBL/GenBank/DDBJ whole genome shotgun (WGS) entry which is preliminary data.</text>
</comment>
<proteinExistence type="predicted"/>
<evidence type="ECO:0000256" key="1">
    <source>
        <dbReference type="SAM" id="SignalP"/>
    </source>
</evidence>
<dbReference type="RefSeq" id="WP_375522615.1">
    <property type="nucleotide sequence ID" value="NZ_JBHIRY010000040.1"/>
</dbReference>
<dbReference type="InterPro" id="IPR008965">
    <property type="entry name" value="CBM2/CBM3_carb-bd_dom_sf"/>
</dbReference>
<dbReference type="SUPFAM" id="SSF49384">
    <property type="entry name" value="Carbohydrate-binding domain"/>
    <property type="match status" value="1"/>
</dbReference>
<sequence length="131" mass="14423">MYKYAMKKQAAGWRRLMSILLVVSMVLSISPVVQADTSPVDSVEVTDAGGYPGDMASVAVYVTPDILIYQYNISLSYDAQVLELVSAAKDLNVTDQDSYTVDYRHCGNCPVECDHSVFICIRKNQGSYAPL</sequence>
<reference evidence="3 4" key="1">
    <citation type="submission" date="2024-09" db="EMBL/GenBank/DDBJ databases">
        <title>Paenibacillus zeirhizospherea sp. nov., isolated from surface of the maize (Zea mays) roots in a horticulture field, Hungary.</title>
        <authorList>
            <person name="Marton D."/>
            <person name="Farkas M."/>
            <person name="Bedics A."/>
            <person name="Toth E."/>
            <person name="Tancsics A."/>
            <person name="Boka K."/>
            <person name="Marati G."/>
            <person name="Kriszt B."/>
            <person name="Cserhati M."/>
        </authorList>
    </citation>
    <scope>NUCLEOTIDE SEQUENCE [LARGE SCALE GENOMIC DNA]</scope>
    <source>
        <strain evidence="3 4">JCM 18446</strain>
    </source>
</reference>
<evidence type="ECO:0000313" key="4">
    <source>
        <dbReference type="Proteomes" id="UP001580430"/>
    </source>
</evidence>